<sequence>MKRYGPLIVVPDALAVGDPGRHHLRLTPEAVMIRAGVESRSILPWASVERVVLDVPTTRFRLPGLVGTLVLGAVTAAMLSDPGVEPEDGTATLTVDGENTTVLLSRHHVGGYWAPSVAGAHRLIAHLIAHPEQRALLEHPERLIDVAAQLARGTG</sequence>
<dbReference type="Proteomes" id="UP000830631">
    <property type="component" value="Chromosome"/>
</dbReference>
<gene>
    <name evidence="1" type="ORF">KV397_08610</name>
</gene>
<accession>A0ABY4J1Z4</accession>
<name>A0ABY4J1Z4_9MICO</name>
<dbReference type="RefSeq" id="WP_131490967.1">
    <property type="nucleotide sequence ID" value="NZ_CP078078.1"/>
</dbReference>
<protein>
    <submittedName>
        <fullName evidence="1">Uncharacterized protein</fullName>
    </submittedName>
</protein>
<reference evidence="1 2" key="1">
    <citation type="submission" date="2021-06" db="EMBL/GenBank/DDBJ databases">
        <title>Genome-based taxonomic framework of Microbacterium strains isolated from marine environment, the description of four new species and reclassification of four preexisting species.</title>
        <authorList>
            <person name="Lee S.D."/>
            <person name="Kim S.-M."/>
            <person name="Byeon Y.-S."/>
            <person name="Yang H.L."/>
            <person name="Kim I.S."/>
        </authorList>
    </citation>
    <scope>NUCLEOTIDE SEQUENCE [LARGE SCALE GENOMIC DNA]</scope>
    <source>
        <strain evidence="1 2">KSW4-10</strain>
    </source>
</reference>
<proteinExistence type="predicted"/>
<evidence type="ECO:0000313" key="2">
    <source>
        <dbReference type="Proteomes" id="UP000830631"/>
    </source>
</evidence>
<evidence type="ECO:0000313" key="1">
    <source>
        <dbReference type="EMBL" id="UPL17803.1"/>
    </source>
</evidence>
<keyword evidence="2" id="KW-1185">Reference proteome</keyword>
<organism evidence="1 2">
    <name type="scientific">Microbacterium aurugineum</name>
    <dbReference type="NCBI Taxonomy" id="2851642"/>
    <lineage>
        <taxon>Bacteria</taxon>
        <taxon>Bacillati</taxon>
        <taxon>Actinomycetota</taxon>
        <taxon>Actinomycetes</taxon>
        <taxon>Micrococcales</taxon>
        <taxon>Microbacteriaceae</taxon>
        <taxon>Microbacterium</taxon>
    </lineage>
</organism>
<dbReference type="EMBL" id="CP078078">
    <property type="protein sequence ID" value="UPL17803.1"/>
    <property type="molecule type" value="Genomic_DNA"/>
</dbReference>